<keyword evidence="6 9" id="KW-1133">Transmembrane helix</keyword>
<feature type="transmembrane region" description="Helical" evidence="9">
    <location>
        <begin position="485"/>
        <end position="502"/>
    </location>
</feature>
<dbReference type="PANTHER" id="PTHR11629">
    <property type="entry name" value="VACUOLAR PROTON ATPASES"/>
    <property type="match status" value="1"/>
</dbReference>
<keyword evidence="4 9" id="KW-0812">Transmembrane</keyword>
<evidence type="ECO:0000313" key="11">
    <source>
        <dbReference type="EnsemblMetazoa" id="XP_022648652"/>
    </source>
</evidence>
<feature type="transmembrane region" description="Helical" evidence="9">
    <location>
        <begin position="572"/>
        <end position="594"/>
    </location>
</feature>
<feature type="transmembrane region" description="Helical" evidence="9">
    <location>
        <begin position="699"/>
        <end position="721"/>
    </location>
</feature>
<evidence type="ECO:0000256" key="10">
    <source>
        <dbReference type="SAM" id="MobiDB-lite"/>
    </source>
</evidence>
<evidence type="ECO:0000256" key="1">
    <source>
        <dbReference type="ARBA" id="ARBA00004141"/>
    </source>
</evidence>
<evidence type="ECO:0000256" key="2">
    <source>
        <dbReference type="ARBA" id="ARBA00009904"/>
    </source>
</evidence>
<keyword evidence="7 9" id="KW-0406">Ion transport</keyword>
<dbReference type="PIRSF" id="PIRSF001293">
    <property type="entry name" value="ATP6V0A1"/>
    <property type="match status" value="1"/>
</dbReference>
<keyword evidence="8 9" id="KW-0472">Membrane</keyword>
<evidence type="ECO:0000313" key="12">
    <source>
        <dbReference type="Proteomes" id="UP000594260"/>
    </source>
</evidence>
<keyword evidence="3 9" id="KW-0813">Transport</keyword>
<comment type="subcellular location">
    <subcellularLocation>
        <location evidence="1">Membrane</location>
        <topology evidence="1">Multi-pass membrane protein</topology>
    </subcellularLocation>
</comment>
<dbReference type="GeneID" id="111245092"/>
<name>A0A7M7J9B6_VARDE</name>
<dbReference type="GO" id="GO:0051117">
    <property type="term" value="F:ATPase binding"/>
    <property type="evidence" value="ECO:0007669"/>
    <property type="project" value="TreeGrafter"/>
</dbReference>
<evidence type="ECO:0000256" key="4">
    <source>
        <dbReference type="ARBA" id="ARBA00022692"/>
    </source>
</evidence>
<feature type="region of interest" description="Disordered" evidence="10">
    <location>
        <begin position="746"/>
        <end position="765"/>
    </location>
</feature>
<keyword evidence="12" id="KW-1185">Reference proteome</keyword>
<dbReference type="InParanoid" id="A0A7M7J9B6"/>
<dbReference type="GO" id="GO:0007035">
    <property type="term" value="P:vacuolar acidification"/>
    <property type="evidence" value="ECO:0007669"/>
    <property type="project" value="TreeGrafter"/>
</dbReference>
<sequence length="932" mass="106863">MGLWFRSEPMAMCQVILQADTTYQCIAELGKLGVAQFVDLNAKVNTFQRKFVNDVRRCDEMQRVLRFVEEEIKKEGIQVLPEDSIVDTPLPKDMIDMEVLYQKMEAELSQVTGNIAEMNQIYVQLVECKQVLCCVDEFFETRQETEIYPKSSHMNSALKLSAKEEELEDLMSTATAWDRPSTVSRKSLASLYEFEQPPGITQRDQDSLGFTAGIISIERFQSFERMMWRVGRGNIFVRQMFIDGSITDMHGEATRKCVILIFFSGEQLRQRVRKICEAFRVNIYPCPVSNEERRETTIGVLQRLEDMRKVFNGSQDHRMRILAGAARSIRTWKMQLIKMKSVFHIMNQLNMDVTQKCLIAECWIPDRDVAKVQAALRRGTEAAGSSFPCIINRLETDQAPPTFYRTNSFTAGFQNIVDAYDVGNYQEVNPAPYAIVTFPFLFAVMFGDAGHGLLMTLFACALLVYEKPLSRVREEITSMVFEGRYLILLMGLFSIYTGLIYNDTFSKSMNVFGSTWHVEPRPFEEGNRDPIGLRPEYSNEFQNRSYPFGIDPIWMISSNKIQFTNSYKMKMAIILGIMHMTFGVILGLWNHTFFKDRTGFPPPRTVFERSLRRNLEVWAVFIPEIIFLVSLFGYLVFMIFFKWLLPFGAGGGEGPNCSRSILIMFINMIMRGGSVGVPEKNVKCYQKPMYEGQEEVQKVILLVAVAAVPWLLMAKPLYLFYLNWVHSQPLSPDFVTINYEEQLMVQDEMEPKSEPSPSTRHRKKSAVSLHILKRKESEEYSEQQDLTNNLAELAFQFDLSEVVIHQIIHTIEYCLGAVSNTASYLRLWALSLAHAQLSEVLWSMILAGALFVQDNPEDVGKHAVSSIQLYGSWAGWAILTVSILLLMEGLSAFLHALRLHWVEFMNKFFKGEGYAFAPFDFAQIIRDTSTEA</sequence>
<dbReference type="Proteomes" id="UP000594260">
    <property type="component" value="Unplaced"/>
</dbReference>
<comment type="similarity">
    <text evidence="2 9">Belongs to the V-ATPase 116 kDa subunit family.</text>
</comment>
<dbReference type="InterPro" id="IPR026028">
    <property type="entry name" value="V-type_ATPase_116kDa_su_euka"/>
</dbReference>
<keyword evidence="5 9" id="KW-0375">Hydrogen ion transport</keyword>
<dbReference type="KEGG" id="vde:111245092"/>
<feature type="transmembrane region" description="Helical" evidence="9">
    <location>
        <begin position="440"/>
        <end position="465"/>
    </location>
</feature>
<feature type="transmembrane region" description="Helical" evidence="9">
    <location>
        <begin position="615"/>
        <end position="641"/>
    </location>
</feature>
<accession>A0A7M7J9B6</accession>
<dbReference type="EnsemblMetazoa" id="XM_022792917">
    <property type="protein sequence ID" value="XP_022648652"/>
    <property type="gene ID" value="LOC111245092"/>
</dbReference>
<dbReference type="OrthoDB" id="10264220at2759"/>
<evidence type="ECO:0000256" key="5">
    <source>
        <dbReference type="ARBA" id="ARBA00022781"/>
    </source>
</evidence>
<protein>
    <recommendedName>
        <fullName evidence="9">V-type proton ATPase subunit a</fullName>
    </recommendedName>
</protein>
<reference evidence="11" key="1">
    <citation type="submission" date="2021-01" db="UniProtKB">
        <authorList>
            <consortium name="EnsemblMetazoa"/>
        </authorList>
    </citation>
    <scope>IDENTIFICATION</scope>
</reference>
<evidence type="ECO:0000256" key="9">
    <source>
        <dbReference type="RuleBase" id="RU361189"/>
    </source>
</evidence>
<dbReference type="AlphaFoldDB" id="A0A7M7J9B6"/>
<organism evidence="11 12">
    <name type="scientific">Varroa destructor</name>
    <name type="common">Honeybee mite</name>
    <dbReference type="NCBI Taxonomy" id="109461"/>
    <lineage>
        <taxon>Eukaryota</taxon>
        <taxon>Metazoa</taxon>
        <taxon>Ecdysozoa</taxon>
        <taxon>Arthropoda</taxon>
        <taxon>Chelicerata</taxon>
        <taxon>Arachnida</taxon>
        <taxon>Acari</taxon>
        <taxon>Parasitiformes</taxon>
        <taxon>Mesostigmata</taxon>
        <taxon>Gamasina</taxon>
        <taxon>Dermanyssoidea</taxon>
        <taxon>Varroidae</taxon>
        <taxon>Varroa</taxon>
    </lineage>
</organism>
<dbReference type="OMA" id="DINMFQR"/>
<proteinExistence type="inferred from homology"/>
<evidence type="ECO:0000256" key="8">
    <source>
        <dbReference type="ARBA" id="ARBA00023136"/>
    </source>
</evidence>
<dbReference type="GO" id="GO:0046961">
    <property type="term" value="F:proton-transporting ATPase activity, rotational mechanism"/>
    <property type="evidence" value="ECO:0007669"/>
    <property type="project" value="InterPro"/>
</dbReference>
<dbReference type="RefSeq" id="XP_022648652.1">
    <property type="nucleotide sequence ID" value="XM_022792917.1"/>
</dbReference>
<feature type="transmembrane region" description="Helical" evidence="9">
    <location>
        <begin position="661"/>
        <end position="678"/>
    </location>
</feature>
<comment type="function">
    <text evidence="9">Essential component of the vacuolar proton pump (V-ATPase), a multimeric enzyme that catalyzes the translocation of protons across the membranes. Required for assembly and activity of the V-ATPase.</text>
</comment>
<dbReference type="PANTHER" id="PTHR11629:SF63">
    <property type="entry name" value="V-TYPE PROTON ATPASE SUBUNIT A"/>
    <property type="match status" value="1"/>
</dbReference>
<evidence type="ECO:0000256" key="6">
    <source>
        <dbReference type="ARBA" id="ARBA00022989"/>
    </source>
</evidence>
<evidence type="ECO:0000256" key="3">
    <source>
        <dbReference type="ARBA" id="ARBA00022448"/>
    </source>
</evidence>
<dbReference type="InterPro" id="IPR002490">
    <property type="entry name" value="V-ATPase_116kDa_su"/>
</dbReference>
<dbReference type="Pfam" id="PF01496">
    <property type="entry name" value="V_ATPase_I"/>
    <property type="match status" value="1"/>
</dbReference>
<evidence type="ECO:0000256" key="7">
    <source>
        <dbReference type="ARBA" id="ARBA00023065"/>
    </source>
</evidence>
<feature type="transmembrane region" description="Helical" evidence="9">
    <location>
        <begin position="873"/>
        <end position="897"/>
    </location>
</feature>
<dbReference type="GO" id="GO:0000220">
    <property type="term" value="C:vacuolar proton-transporting V-type ATPase, V0 domain"/>
    <property type="evidence" value="ECO:0007669"/>
    <property type="project" value="InterPro"/>
</dbReference>
<dbReference type="GO" id="GO:0005886">
    <property type="term" value="C:plasma membrane"/>
    <property type="evidence" value="ECO:0007669"/>
    <property type="project" value="TreeGrafter"/>
</dbReference>